<keyword evidence="6" id="KW-0812">Transmembrane</keyword>
<protein>
    <recommendedName>
        <fullName evidence="9">Core-2/I-branching beta-1,6-N-acetylglucosaminyltransferase family protein</fullName>
    </recommendedName>
</protein>
<reference evidence="7" key="1">
    <citation type="submission" date="2024-02" db="EMBL/GenBank/DDBJ databases">
        <authorList>
            <consortium name="ELIXIR-Norway"/>
            <consortium name="Elixir Norway"/>
        </authorList>
    </citation>
    <scope>NUCLEOTIDE SEQUENCE</scope>
</reference>
<dbReference type="InterPro" id="IPR044174">
    <property type="entry name" value="BC10-like"/>
</dbReference>
<dbReference type="EMBL" id="OZ019905">
    <property type="protein sequence ID" value="CAK9200686.1"/>
    <property type="molecule type" value="Genomic_DNA"/>
</dbReference>
<dbReference type="PANTHER" id="PTHR31042">
    <property type="entry name" value="CORE-2/I-BRANCHING BETA-1,6-N-ACETYLGLUCOSAMINYLTRANSFERASE FAMILY PROTEIN-RELATED"/>
    <property type="match status" value="1"/>
</dbReference>
<keyword evidence="4 6" id="KW-0472">Membrane</keyword>
<evidence type="ECO:0000256" key="2">
    <source>
        <dbReference type="ARBA" id="ARBA00022676"/>
    </source>
</evidence>
<proteinExistence type="predicted"/>
<comment type="subcellular location">
    <subcellularLocation>
        <location evidence="1">Membrane</location>
        <topology evidence="1">Single-pass type II membrane protein</topology>
    </subcellularLocation>
</comment>
<feature type="transmembrane region" description="Helical" evidence="6">
    <location>
        <begin position="20"/>
        <end position="43"/>
    </location>
</feature>
<sequence>MQSGKMTISQAAKREWPAKLTKVLCLLVIPGMLIGLVTSLHFMDYFRDGLLQSFSGAPVQQEEHDIHVHMLGSREYQSFHHKMPDDELLWRASMVPQRPGKIPIPRTPKVAFMFLTVGPLPLAPLWERFFHGHQKLFNIYVHSLPAFEPDEAPSSVFFGRHIPSQEAKWGDISMCDAERRLLANALLDYDNERFVLLSETCAPLWNFTFSYNYLIKSHYSFVGVFDDPGPFGRGRYNERMLPEVTLQQWRKGAQWFEVNRELAIYIISDMKYYPKFQEFCRPACYVDEHYIPTMMYIEFAAQLANRSLTAVDWSRGGSHPGIYGHHDAQQYLNRIRGDQGCMYNSEPGHICFLFARKFAPNSLGPLLQHSSF</sequence>
<keyword evidence="2" id="KW-0328">Glycosyltransferase</keyword>
<keyword evidence="8" id="KW-1185">Reference proteome</keyword>
<dbReference type="Pfam" id="PF02485">
    <property type="entry name" value="Branch"/>
    <property type="match status" value="1"/>
</dbReference>
<gene>
    <name evidence="7" type="ORF">CSSPTR1EN2_LOCUS5531</name>
</gene>
<keyword evidence="3" id="KW-0808">Transferase</keyword>
<evidence type="ECO:0000256" key="6">
    <source>
        <dbReference type="SAM" id="Phobius"/>
    </source>
</evidence>
<keyword evidence="5" id="KW-0325">Glycoprotein</keyword>
<name>A0ABP0TMW6_9BRYO</name>
<accession>A0ABP0TMW6</accession>
<evidence type="ECO:0008006" key="9">
    <source>
        <dbReference type="Google" id="ProtNLM"/>
    </source>
</evidence>
<dbReference type="Proteomes" id="UP001497512">
    <property type="component" value="Chromosome 13"/>
</dbReference>
<evidence type="ECO:0000256" key="4">
    <source>
        <dbReference type="ARBA" id="ARBA00023136"/>
    </source>
</evidence>
<evidence type="ECO:0000256" key="5">
    <source>
        <dbReference type="ARBA" id="ARBA00023180"/>
    </source>
</evidence>
<evidence type="ECO:0000256" key="1">
    <source>
        <dbReference type="ARBA" id="ARBA00004606"/>
    </source>
</evidence>
<dbReference type="PANTHER" id="PTHR31042:SF8">
    <property type="entry name" value="CORE-2_I-BRANCHING BETA-1,6-N-ACETYLGLUCOSAMINYLTRANSFERASE FAMILY PROTEIN"/>
    <property type="match status" value="1"/>
</dbReference>
<dbReference type="InterPro" id="IPR003406">
    <property type="entry name" value="Glyco_trans_14"/>
</dbReference>
<evidence type="ECO:0000256" key="3">
    <source>
        <dbReference type="ARBA" id="ARBA00022679"/>
    </source>
</evidence>
<evidence type="ECO:0000313" key="8">
    <source>
        <dbReference type="Proteomes" id="UP001497512"/>
    </source>
</evidence>
<keyword evidence="6" id="KW-1133">Transmembrane helix</keyword>
<organism evidence="7 8">
    <name type="scientific">Sphagnum troendelagicum</name>
    <dbReference type="NCBI Taxonomy" id="128251"/>
    <lineage>
        <taxon>Eukaryota</taxon>
        <taxon>Viridiplantae</taxon>
        <taxon>Streptophyta</taxon>
        <taxon>Embryophyta</taxon>
        <taxon>Bryophyta</taxon>
        <taxon>Sphagnophytina</taxon>
        <taxon>Sphagnopsida</taxon>
        <taxon>Sphagnales</taxon>
        <taxon>Sphagnaceae</taxon>
        <taxon>Sphagnum</taxon>
    </lineage>
</organism>
<evidence type="ECO:0000313" key="7">
    <source>
        <dbReference type="EMBL" id="CAK9200686.1"/>
    </source>
</evidence>